<dbReference type="Pfam" id="PF12833">
    <property type="entry name" value="HTH_18"/>
    <property type="match status" value="1"/>
</dbReference>
<comment type="caution">
    <text evidence="4">The sequence shown here is derived from an EMBL/GenBank/DDBJ whole genome shotgun (WGS) entry which is preliminary data.</text>
</comment>
<dbReference type="SUPFAM" id="SSF52317">
    <property type="entry name" value="Class I glutamine amidotransferase-like"/>
    <property type="match status" value="1"/>
</dbReference>
<dbReference type="EMBL" id="QMFY01000024">
    <property type="protein sequence ID" value="RAV97914.1"/>
    <property type="molecule type" value="Genomic_DNA"/>
</dbReference>
<feature type="domain" description="HTH araC/xylS-type" evidence="3">
    <location>
        <begin position="223"/>
        <end position="321"/>
    </location>
</feature>
<reference evidence="4 5" key="1">
    <citation type="submission" date="2018-06" db="EMBL/GenBank/DDBJ databases">
        <title>Chryseolinea flavus sp. nov., a member of the phylum Bacteroidetes isolated from soil.</title>
        <authorList>
            <person name="Li Y."/>
            <person name="Wang J."/>
        </authorList>
    </citation>
    <scope>NUCLEOTIDE SEQUENCE [LARGE SCALE GENOMIC DNA]</scope>
    <source>
        <strain evidence="4 5">SDU1-6</strain>
    </source>
</reference>
<dbReference type="Pfam" id="PF01965">
    <property type="entry name" value="DJ-1_PfpI"/>
    <property type="match status" value="1"/>
</dbReference>
<keyword evidence="1" id="KW-0805">Transcription regulation</keyword>
<dbReference type="InterPro" id="IPR018060">
    <property type="entry name" value="HTH_AraC"/>
</dbReference>
<dbReference type="CDD" id="cd03138">
    <property type="entry name" value="GATase1_AraC_2"/>
    <property type="match status" value="1"/>
</dbReference>
<dbReference type="SMART" id="SM00342">
    <property type="entry name" value="HTH_ARAC"/>
    <property type="match status" value="1"/>
</dbReference>
<gene>
    <name evidence="4" type="ORF">DQQ10_25920</name>
</gene>
<dbReference type="InterPro" id="IPR009057">
    <property type="entry name" value="Homeodomain-like_sf"/>
</dbReference>
<dbReference type="Proteomes" id="UP000251889">
    <property type="component" value="Unassembled WGS sequence"/>
</dbReference>
<protein>
    <submittedName>
        <fullName evidence="4">AraC family transcriptional regulator</fullName>
    </submittedName>
</protein>
<dbReference type="OrthoDB" id="9803764at2"/>
<dbReference type="Gene3D" id="3.40.50.880">
    <property type="match status" value="1"/>
</dbReference>
<keyword evidence="2" id="KW-0804">Transcription</keyword>
<keyword evidence="5" id="KW-1185">Reference proteome</keyword>
<dbReference type="InterPro" id="IPR052158">
    <property type="entry name" value="INH-QAR"/>
</dbReference>
<evidence type="ECO:0000256" key="2">
    <source>
        <dbReference type="ARBA" id="ARBA00023163"/>
    </source>
</evidence>
<evidence type="ECO:0000256" key="1">
    <source>
        <dbReference type="ARBA" id="ARBA00023015"/>
    </source>
</evidence>
<dbReference type="RefSeq" id="WP_112749860.1">
    <property type="nucleotide sequence ID" value="NZ_QMFY01000024.1"/>
</dbReference>
<proteinExistence type="predicted"/>
<name>A0A364XUR2_9BACT</name>
<dbReference type="InterPro" id="IPR002818">
    <property type="entry name" value="DJ-1/PfpI"/>
</dbReference>
<dbReference type="PANTHER" id="PTHR43130:SF3">
    <property type="entry name" value="HTH-TYPE TRANSCRIPTIONAL REGULATOR RV1931C"/>
    <property type="match status" value="1"/>
</dbReference>
<sequence>MKHVTVIVSQWQTNLSAIVGIHEVFSKANHHWKSKGKREPLKVEFARVGSAKQVSFSDGLFMVKPERHISAIMKTDLIIIPSISPRFKTNDKDNKFLLQWINDQFENGAEVASICSGAFLLASTGLLDGKRCSTHWGLADEFKARFPKVNLERDRLITDESGIYTNGGAYSFLNLLIYLVEKFYDRATAIHCAKVLQVEIERMSQSPFSIFNGQKSHGDDVVEKAQNYIESKITEKISTADLATKFSLGRRNFDRRFIRATGNTPLAYTQRVKIEAAKRLFENSRKNINEVMYSVGYSDTKAFREVFRKITGMSPIDYRSKYNKAIASI</sequence>
<dbReference type="GO" id="GO:0043565">
    <property type="term" value="F:sequence-specific DNA binding"/>
    <property type="evidence" value="ECO:0007669"/>
    <property type="project" value="InterPro"/>
</dbReference>
<accession>A0A364XUR2</accession>
<dbReference type="PANTHER" id="PTHR43130">
    <property type="entry name" value="ARAC-FAMILY TRANSCRIPTIONAL REGULATOR"/>
    <property type="match status" value="1"/>
</dbReference>
<evidence type="ECO:0000259" key="3">
    <source>
        <dbReference type="PROSITE" id="PS01124"/>
    </source>
</evidence>
<dbReference type="SUPFAM" id="SSF46689">
    <property type="entry name" value="Homeodomain-like"/>
    <property type="match status" value="2"/>
</dbReference>
<dbReference type="AlphaFoldDB" id="A0A364XUR2"/>
<dbReference type="PROSITE" id="PS01124">
    <property type="entry name" value="HTH_ARAC_FAMILY_2"/>
    <property type="match status" value="1"/>
</dbReference>
<dbReference type="InterPro" id="IPR029062">
    <property type="entry name" value="Class_I_gatase-like"/>
</dbReference>
<evidence type="ECO:0000313" key="5">
    <source>
        <dbReference type="Proteomes" id="UP000251889"/>
    </source>
</evidence>
<dbReference type="Gene3D" id="1.10.10.60">
    <property type="entry name" value="Homeodomain-like"/>
    <property type="match status" value="2"/>
</dbReference>
<organism evidence="4 5">
    <name type="scientific">Pseudochryseolinea flava</name>
    <dbReference type="NCBI Taxonomy" id="2059302"/>
    <lineage>
        <taxon>Bacteria</taxon>
        <taxon>Pseudomonadati</taxon>
        <taxon>Bacteroidota</taxon>
        <taxon>Cytophagia</taxon>
        <taxon>Cytophagales</taxon>
        <taxon>Fulvivirgaceae</taxon>
        <taxon>Pseudochryseolinea</taxon>
    </lineage>
</organism>
<dbReference type="GO" id="GO:0003700">
    <property type="term" value="F:DNA-binding transcription factor activity"/>
    <property type="evidence" value="ECO:0007669"/>
    <property type="project" value="InterPro"/>
</dbReference>
<evidence type="ECO:0000313" key="4">
    <source>
        <dbReference type="EMBL" id="RAV97914.1"/>
    </source>
</evidence>